<feature type="transmembrane region" description="Helical" evidence="1">
    <location>
        <begin position="129"/>
        <end position="149"/>
    </location>
</feature>
<evidence type="ECO:0000313" key="2">
    <source>
        <dbReference type="EMBL" id="VAW08842.1"/>
    </source>
</evidence>
<feature type="transmembrane region" description="Helical" evidence="1">
    <location>
        <begin position="82"/>
        <end position="101"/>
    </location>
</feature>
<feature type="transmembrane region" description="Helical" evidence="1">
    <location>
        <begin position="6"/>
        <end position="30"/>
    </location>
</feature>
<feature type="transmembrane region" description="Helical" evidence="1">
    <location>
        <begin position="51"/>
        <end position="70"/>
    </location>
</feature>
<reference evidence="2" key="1">
    <citation type="submission" date="2018-06" db="EMBL/GenBank/DDBJ databases">
        <authorList>
            <person name="Zhirakovskaya E."/>
        </authorList>
    </citation>
    <scope>NUCLEOTIDE SEQUENCE</scope>
</reference>
<organism evidence="2">
    <name type="scientific">hydrothermal vent metagenome</name>
    <dbReference type="NCBI Taxonomy" id="652676"/>
    <lineage>
        <taxon>unclassified sequences</taxon>
        <taxon>metagenomes</taxon>
        <taxon>ecological metagenomes</taxon>
    </lineage>
</organism>
<evidence type="ECO:0000256" key="1">
    <source>
        <dbReference type="SAM" id="Phobius"/>
    </source>
</evidence>
<keyword evidence="1" id="KW-1133">Transmembrane helix</keyword>
<evidence type="ECO:0008006" key="3">
    <source>
        <dbReference type="Google" id="ProtNLM"/>
    </source>
</evidence>
<accession>A0A3B0T321</accession>
<keyword evidence="1" id="KW-0812">Transmembrane</keyword>
<sequence>MSDLIQLLHVMTAAIWFGGQVYVEGIMATAARTKDPVVIMTVGGKVGQTSLRLFTIAGVLAFLSGIAMVLDSSRAWEFETLFVVLGFVLAILVMTLGVFFFKPKGLELREIIQEQGLTSDLALAKAKQIGTISHAATLLLTIALIVMVLKPGV</sequence>
<dbReference type="EMBL" id="UOEI01000645">
    <property type="protein sequence ID" value="VAW08842.1"/>
    <property type="molecule type" value="Genomic_DNA"/>
</dbReference>
<keyword evidence="1" id="KW-0472">Membrane</keyword>
<dbReference type="AlphaFoldDB" id="A0A3B0T321"/>
<protein>
    <recommendedName>
        <fullName evidence="3">DUF2269 family protein</fullName>
    </recommendedName>
</protein>
<name>A0A3B0T321_9ZZZZ</name>
<proteinExistence type="predicted"/>
<dbReference type="Pfam" id="PF10027">
    <property type="entry name" value="DUF2269"/>
    <property type="match status" value="1"/>
</dbReference>
<dbReference type="InterPro" id="IPR018729">
    <property type="entry name" value="DUF2269_transmembrane"/>
</dbReference>
<gene>
    <name evidence="2" type="ORF">MNBD_ACTINO01-423</name>
</gene>